<sequence>MAGCAVRGDRGVRRGDLVRQRGVDRAGSWPGPGRKLSCGRPSSRGHDRYRRQLQDVPLAARPVRIVLDVRRFVCMNTECGQRTFAEQIPGFTSLFACVADRLGVLLDGFVLVLAGCAGARMVLALGITAGWVGGVGPDWGDARSVVWHSARAGGGDFEIKRGHLYATVLTDGETHSDVDVLPTRDTAPLTTWLLAHPRRRGRVS</sequence>
<organism evidence="3 4">
    <name type="scientific">Streptomyces montanus</name>
    <dbReference type="NCBI Taxonomy" id="2580423"/>
    <lineage>
        <taxon>Bacteria</taxon>
        <taxon>Bacillati</taxon>
        <taxon>Actinomycetota</taxon>
        <taxon>Actinomycetes</taxon>
        <taxon>Kitasatosporales</taxon>
        <taxon>Streptomycetaceae</taxon>
        <taxon>Streptomyces</taxon>
    </lineage>
</organism>
<comment type="caution">
    <text evidence="3">The sequence shown here is derived from an EMBL/GenBank/DDBJ whole genome shotgun (WGS) entry which is preliminary data.</text>
</comment>
<evidence type="ECO:0000259" key="2">
    <source>
        <dbReference type="Pfam" id="PF14690"/>
    </source>
</evidence>
<dbReference type="PANTHER" id="PTHR33498:SF1">
    <property type="entry name" value="TRANSPOSASE FOR INSERTION SEQUENCE ELEMENT IS1557"/>
    <property type="match status" value="1"/>
</dbReference>
<evidence type="ECO:0000256" key="1">
    <source>
        <dbReference type="SAM" id="MobiDB-lite"/>
    </source>
</evidence>
<dbReference type="Proteomes" id="UP000305906">
    <property type="component" value="Unassembled WGS sequence"/>
</dbReference>
<feature type="region of interest" description="Disordered" evidence="1">
    <location>
        <begin position="23"/>
        <end position="47"/>
    </location>
</feature>
<dbReference type="EMBL" id="VBZC01000057">
    <property type="protein sequence ID" value="TLS41369.1"/>
    <property type="molecule type" value="Genomic_DNA"/>
</dbReference>
<gene>
    <name evidence="3" type="ORF">FE633_36625</name>
</gene>
<evidence type="ECO:0000313" key="3">
    <source>
        <dbReference type="EMBL" id="TLS41369.1"/>
    </source>
</evidence>
<keyword evidence="4" id="KW-1185">Reference proteome</keyword>
<accession>A0A5R9FFQ5</accession>
<protein>
    <recommendedName>
        <fullName evidence="2">Transposase IS204/IS1001/IS1096/IS1165 zinc-finger domain-containing protein</fullName>
    </recommendedName>
</protein>
<feature type="domain" description="Transposase IS204/IS1001/IS1096/IS1165 zinc-finger" evidence="2">
    <location>
        <begin position="38"/>
        <end position="75"/>
    </location>
</feature>
<evidence type="ECO:0000313" key="4">
    <source>
        <dbReference type="Proteomes" id="UP000305906"/>
    </source>
</evidence>
<dbReference type="AlphaFoldDB" id="A0A5R9FFQ5"/>
<dbReference type="InterPro" id="IPR029261">
    <property type="entry name" value="Transposase_Znf"/>
</dbReference>
<dbReference type="PANTHER" id="PTHR33498">
    <property type="entry name" value="TRANSPOSASE FOR INSERTION SEQUENCE ELEMENT IS1557"/>
    <property type="match status" value="1"/>
</dbReference>
<dbReference type="Pfam" id="PF14690">
    <property type="entry name" value="Zn_ribbon_ISL3"/>
    <property type="match status" value="1"/>
</dbReference>
<dbReference type="InterPro" id="IPR047951">
    <property type="entry name" value="Transpos_ISL3"/>
</dbReference>
<reference evidence="3 4" key="1">
    <citation type="submission" date="2019-05" db="EMBL/GenBank/DDBJ databases">
        <title>Streptomyces sp. NEAU-C151, a novel actinomycete isolated from soil.</title>
        <authorList>
            <person name="Han L."/>
            <person name="Jiang H."/>
        </authorList>
    </citation>
    <scope>NUCLEOTIDE SEQUENCE [LARGE SCALE GENOMIC DNA]</scope>
    <source>
        <strain evidence="3 4">NEAU-C151</strain>
    </source>
</reference>
<name>A0A5R9FFQ5_9ACTN</name>
<proteinExistence type="predicted"/>